<proteinExistence type="predicted"/>
<protein>
    <submittedName>
        <fullName evidence="1">Uncharacterized protein</fullName>
    </submittedName>
</protein>
<sequence length="249" mass="28593">MASQRTSEKVDLIPWDPVDDGHYQRMYSQRIACGWREDEVALWKEEVLAGHVFFYWIVLSDNLEDREGLLAAHIQKYPIEKEPLKDTVEMVGKEPRKPSGRTFIPIGHISLRLIPDLNTQFSLPQDTIWVKSLYVSWALQAGGFGRSAMAQLERLAAAPPYNASVVALDTIRRDYHLSEEHLRWLYDRRGLARPKRHVSTQDWYASQGYEQIPNSAVSFYENKDEDGGVQRLPVIFLSKKLLPADGLRG</sequence>
<dbReference type="SUPFAM" id="SSF55729">
    <property type="entry name" value="Acyl-CoA N-acyltransferases (Nat)"/>
    <property type="match status" value="1"/>
</dbReference>
<organism evidence="1 2">
    <name type="scientific">Clonostachys byssicola</name>
    <dbReference type="NCBI Taxonomy" id="160290"/>
    <lineage>
        <taxon>Eukaryota</taxon>
        <taxon>Fungi</taxon>
        <taxon>Dikarya</taxon>
        <taxon>Ascomycota</taxon>
        <taxon>Pezizomycotina</taxon>
        <taxon>Sordariomycetes</taxon>
        <taxon>Hypocreomycetidae</taxon>
        <taxon>Hypocreales</taxon>
        <taxon>Bionectriaceae</taxon>
        <taxon>Clonostachys</taxon>
    </lineage>
</organism>
<accession>A0A9N9YAH3</accession>
<reference evidence="1 2" key="2">
    <citation type="submission" date="2021-10" db="EMBL/GenBank/DDBJ databases">
        <authorList>
            <person name="Piombo E."/>
        </authorList>
    </citation>
    <scope>NUCLEOTIDE SEQUENCE [LARGE SCALE GENOMIC DNA]</scope>
</reference>
<evidence type="ECO:0000313" key="1">
    <source>
        <dbReference type="EMBL" id="CAG9997510.1"/>
    </source>
</evidence>
<gene>
    <name evidence="1" type="ORF">CBYS24578_00003156</name>
</gene>
<reference evidence="2" key="1">
    <citation type="submission" date="2019-06" db="EMBL/GenBank/DDBJ databases">
        <authorList>
            <person name="Broberg M."/>
        </authorList>
    </citation>
    <scope>NUCLEOTIDE SEQUENCE [LARGE SCALE GENOMIC DNA]</scope>
</reference>
<comment type="caution">
    <text evidence="1">The sequence shown here is derived from an EMBL/GenBank/DDBJ whole genome shotgun (WGS) entry which is preliminary data.</text>
</comment>
<dbReference type="InterPro" id="IPR016181">
    <property type="entry name" value="Acyl_CoA_acyltransferase"/>
</dbReference>
<keyword evidence="2" id="KW-1185">Reference proteome</keyword>
<name>A0A9N9YAH3_9HYPO</name>
<dbReference type="EMBL" id="CABFNO020001546">
    <property type="protein sequence ID" value="CAG9997510.1"/>
    <property type="molecule type" value="Genomic_DNA"/>
</dbReference>
<evidence type="ECO:0000313" key="2">
    <source>
        <dbReference type="Proteomes" id="UP000754883"/>
    </source>
</evidence>
<dbReference type="OrthoDB" id="2326446at2759"/>
<dbReference type="AlphaFoldDB" id="A0A9N9YAH3"/>
<dbReference type="Proteomes" id="UP000754883">
    <property type="component" value="Unassembled WGS sequence"/>
</dbReference>